<keyword evidence="2" id="KW-1185">Reference proteome</keyword>
<accession>A0A392RLA8</accession>
<feature type="non-terminal residue" evidence="1">
    <location>
        <position position="1"/>
    </location>
</feature>
<dbReference type="AlphaFoldDB" id="A0A392RLA8"/>
<name>A0A392RLA8_9FABA</name>
<comment type="caution">
    <text evidence="1">The sequence shown here is derived from an EMBL/GenBank/DDBJ whole genome shotgun (WGS) entry which is preliminary data.</text>
</comment>
<organism evidence="1 2">
    <name type="scientific">Trifolium medium</name>
    <dbReference type="NCBI Taxonomy" id="97028"/>
    <lineage>
        <taxon>Eukaryota</taxon>
        <taxon>Viridiplantae</taxon>
        <taxon>Streptophyta</taxon>
        <taxon>Embryophyta</taxon>
        <taxon>Tracheophyta</taxon>
        <taxon>Spermatophyta</taxon>
        <taxon>Magnoliopsida</taxon>
        <taxon>eudicotyledons</taxon>
        <taxon>Gunneridae</taxon>
        <taxon>Pentapetalae</taxon>
        <taxon>rosids</taxon>
        <taxon>fabids</taxon>
        <taxon>Fabales</taxon>
        <taxon>Fabaceae</taxon>
        <taxon>Papilionoideae</taxon>
        <taxon>50 kb inversion clade</taxon>
        <taxon>NPAAA clade</taxon>
        <taxon>Hologalegina</taxon>
        <taxon>IRL clade</taxon>
        <taxon>Trifolieae</taxon>
        <taxon>Trifolium</taxon>
    </lineage>
</organism>
<proteinExistence type="predicted"/>
<evidence type="ECO:0000313" key="2">
    <source>
        <dbReference type="Proteomes" id="UP000265520"/>
    </source>
</evidence>
<sequence length="56" mass="6267">VTLLSYFVNRSVLSPNRGEELCYPATQFYEITVPGRAPICCGAILWIVVELHPCAR</sequence>
<dbReference type="EMBL" id="LXQA010239475">
    <property type="protein sequence ID" value="MCI36982.1"/>
    <property type="molecule type" value="Genomic_DNA"/>
</dbReference>
<reference evidence="1 2" key="1">
    <citation type="journal article" date="2018" name="Front. Plant Sci.">
        <title>Red Clover (Trifolium pratense) and Zigzag Clover (T. medium) - A Picture of Genomic Similarities and Differences.</title>
        <authorList>
            <person name="Dluhosova J."/>
            <person name="Istvanek J."/>
            <person name="Nedelnik J."/>
            <person name="Repkova J."/>
        </authorList>
    </citation>
    <scope>NUCLEOTIDE SEQUENCE [LARGE SCALE GENOMIC DNA]</scope>
    <source>
        <strain evidence="2">cv. 10/8</strain>
        <tissue evidence="1">Leaf</tissue>
    </source>
</reference>
<evidence type="ECO:0000313" key="1">
    <source>
        <dbReference type="EMBL" id="MCI36982.1"/>
    </source>
</evidence>
<protein>
    <submittedName>
        <fullName evidence="1">Uncharacterized protein</fullName>
    </submittedName>
</protein>
<dbReference type="Proteomes" id="UP000265520">
    <property type="component" value="Unassembled WGS sequence"/>
</dbReference>